<sequence>MFHYRAQNKRTVLVHDRLFVDGREVRAGEIDVSQEQRLSREPHTGRTGGERESAQQPQRRWAPNRPQIGHKPSSQPGNVPESTQL</sequence>
<comment type="caution">
    <text evidence="2">The sequence shown here is derived from an EMBL/GenBank/DDBJ whole genome shotgun (WGS) entry which is preliminary data.</text>
</comment>
<keyword evidence="3" id="KW-1185">Reference proteome</keyword>
<evidence type="ECO:0000256" key="1">
    <source>
        <dbReference type="SAM" id="MobiDB-lite"/>
    </source>
</evidence>
<proteinExistence type="predicted"/>
<feature type="compositionally biased region" description="Basic and acidic residues" evidence="1">
    <location>
        <begin position="37"/>
        <end position="53"/>
    </location>
</feature>
<feature type="region of interest" description="Disordered" evidence="1">
    <location>
        <begin position="23"/>
        <end position="85"/>
    </location>
</feature>
<evidence type="ECO:0000313" key="3">
    <source>
        <dbReference type="Proteomes" id="UP000828390"/>
    </source>
</evidence>
<protein>
    <submittedName>
        <fullName evidence="2">Uncharacterized protein</fullName>
    </submittedName>
</protein>
<feature type="compositionally biased region" description="Polar residues" evidence="1">
    <location>
        <begin position="72"/>
        <end position="85"/>
    </location>
</feature>
<evidence type="ECO:0000313" key="2">
    <source>
        <dbReference type="EMBL" id="KAH3790625.1"/>
    </source>
</evidence>
<organism evidence="2 3">
    <name type="scientific">Dreissena polymorpha</name>
    <name type="common">Zebra mussel</name>
    <name type="synonym">Mytilus polymorpha</name>
    <dbReference type="NCBI Taxonomy" id="45954"/>
    <lineage>
        <taxon>Eukaryota</taxon>
        <taxon>Metazoa</taxon>
        <taxon>Spiralia</taxon>
        <taxon>Lophotrochozoa</taxon>
        <taxon>Mollusca</taxon>
        <taxon>Bivalvia</taxon>
        <taxon>Autobranchia</taxon>
        <taxon>Heteroconchia</taxon>
        <taxon>Euheterodonta</taxon>
        <taxon>Imparidentia</taxon>
        <taxon>Neoheterodontei</taxon>
        <taxon>Myida</taxon>
        <taxon>Dreissenoidea</taxon>
        <taxon>Dreissenidae</taxon>
        <taxon>Dreissena</taxon>
    </lineage>
</organism>
<gene>
    <name evidence="2" type="ORF">DPMN_168830</name>
</gene>
<name>A0A9D4IXL5_DREPO</name>
<dbReference type="EMBL" id="JAIWYP010000008">
    <property type="protein sequence ID" value="KAH3790625.1"/>
    <property type="molecule type" value="Genomic_DNA"/>
</dbReference>
<dbReference type="Proteomes" id="UP000828390">
    <property type="component" value="Unassembled WGS sequence"/>
</dbReference>
<reference evidence="2" key="1">
    <citation type="journal article" date="2019" name="bioRxiv">
        <title>The Genome of the Zebra Mussel, Dreissena polymorpha: A Resource for Invasive Species Research.</title>
        <authorList>
            <person name="McCartney M.A."/>
            <person name="Auch B."/>
            <person name="Kono T."/>
            <person name="Mallez S."/>
            <person name="Zhang Y."/>
            <person name="Obille A."/>
            <person name="Becker A."/>
            <person name="Abrahante J.E."/>
            <person name="Garbe J."/>
            <person name="Badalamenti J.P."/>
            <person name="Herman A."/>
            <person name="Mangelson H."/>
            <person name="Liachko I."/>
            <person name="Sullivan S."/>
            <person name="Sone E.D."/>
            <person name="Koren S."/>
            <person name="Silverstein K.A.T."/>
            <person name="Beckman K.B."/>
            <person name="Gohl D.M."/>
        </authorList>
    </citation>
    <scope>NUCLEOTIDE SEQUENCE</scope>
    <source>
        <strain evidence="2">Duluth1</strain>
        <tissue evidence="2">Whole animal</tissue>
    </source>
</reference>
<accession>A0A9D4IXL5</accession>
<reference evidence="2" key="2">
    <citation type="submission" date="2020-11" db="EMBL/GenBank/DDBJ databases">
        <authorList>
            <person name="McCartney M.A."/>
            <person name="Auch B."/>
            <person name="Kono T."/>
            <person name="Mallez S."/>
            <person name="Becker A."/>
            <person name="Gohl D.M."/>
            <person name="Silverstein K.A.T."/>
            <person name="Koren S."/>
            <person name="Bechman K.B."/>
            <person name="Herman A."/>
            <person name="Abrahante J.E."/>
            <person name="Garbe J."/>
        </authorList>
    </citation>
    <scope>NUCLEOTIDE SEQUENCE</scope>
    <source>
        <strain evidence="2">Duluth1</strain>
        <tissue evidence="2">Whole animal</tissue>
    </source>
</reference>
<dbReference type="AlphaFoldDB" id="A0A9D4IXL5"/>